<comment type="caution">
    <text evidence="2">The sequence shown here is derived from an EMBL/GenBank/DDBJ whole genome shotgun (WGS) entry which is preliminary data.</text>
</comment>
<dbReference type="Proteomes" id="UP001266305">
    <property type="component" value="Unassembled WGS sequence"/>
</dbReference>
<evidence type="ECO:0000313" key="3">
    <source>
        <dbReference type="Proteomes" id="UP001266305"/>
    </source>
</evidence>
<protein>
    <submittedName>
        <fullName evidence="2">Uncharacterized protein</fullName>
    </submittedName>
</protein>
<gene>
    <name evidence="2" type="ORF">P7K49_025329</name>
</gene>
<accession>A0ABQ9UHP5</accession>
<organism evidence="2 3">
    <name type="scientific">Saguinus oedipus</name>
    <name type="common">Cotton-top tamarin</name>
    <name type="synonym">Oedipomidas oedipus</name>
    <dbReference type="NCBI Taxonomy" id="9490"/>
    <lineage>
        <taxon>Eukaryota</taxon>
        <taxon>Metazoa</taxon>
        <taxon>Chordata</taxon>
        <taxon>Craniata</taxon>
        <taxon>Vertebrata</taxon>
        <taxon>Euteleostomi</taxon>
        <taxon>Mammalia</taxon>
        <taxon>Eutheria</taxon>
        <taxon>Euarchontoglires</taxon>
        <taxon>Primates</taxon>
        <taxon>Haplorrhini</taxon>
        <taxon>Platyrrhini</taxon>
        <taxon>Cebidae</taxon>
        <taxon>Callitrichinae</taxon>
        <taxon>Saguinus</taxon>
    </lineage>
</organism>
<keyword evidence="3" id="KW-1185">Reference proteome</keyword>
<proteinExistence type="predicted"/>
<evidence type="ECO:0000256" key="1">
    <source>
        <dbReference type="SAM" id="MobiDB-lite"/>
    </source>
</evidence>
<dbReference type="EMBL" id="JASSZA010000012">
    <property type="protein sequence ID" value="KAK2096295.1"/>
    <property type="molecule type" value="Genomic_DNA"/>
</dbReference>
<feature type="compositionally biased region" description="Basic and acidic residues" evidence="1">
    <location>
        <begin position="75"/>
        <end position="84"/>
    </location>
</feature>
<evidence type="ECO:0000313" key="2">
    <source>
        <dbReference type="EMBL" id="KAK2096295.1"/>
    </source>
</evidence>
<sequence>MYSEDHHQLTKASKVVLDFGWRSVGQSPLTIFQVACGVQLAGELSSLVVKEHSKKQEKEQPRQGPGLSMGCSFARNHEMPDPHTRKATWRSWQKNQASADQRKQLMWVFEVATLPVLHNVI</sequence>
<reference evidence="2 3" key="1">
    <citation type="submission" date="2023-05" db="EMBL/GenBank/DDBJ databases">
        <title>B98-5 Cell Line De Novo Hybrid Assembly: An Optical Mapping Approach.</title>
        <authorList>
            <person name="Kananen K."/>
            <person name="Auerbach J.A."/>
            <person name="Kautto E."/>
            <person name="Blachly J.S."/>
        </authorList>
    </citation>
    <scope>NUCLEOTIDE SEQUENCE [LARGE SCALE GENOMIC DNA]</scope>
    <source>
        <strain evidence="2">B95-8</strain>
        <tissue evidence="2">Cell line</tissue>
    </source>
</reference>
<feature type="compositionally biased region" description="Basic and acidic residues" evidence="1">
    <location>
        <begin position="51"/>
        <end position="61"/>
    </location>
</feature>
<feature type="region of interest" description="Disordered" evidence="1">
    <location>
        <begin position="51"/>
        <end position="87"/>
    </location>
</feature>
<name>A0ABQ9UHP5_SAGOE</name>